<dbReference type="EMBL" id="JAERSF010000001">
    <property type="protein sequence ID" value="MBL0736366.1"/>
    <property type="molecule type" value="Genomic_DNA"/>
</dbReference>
<comment type="caution">
    <text evidence="1">The sequence shown here is derived from an EMBL/GenBank/DDBJ whole genome shotgun (WGS) entry which is preliminary data.</text>
</comment>
<keyword evidence="2" id="KW-1185">Reference proteome</keyword>
<protein>
    <submittedName>
        <fullName evidence="1">DUF2695 domain-containing protein</fullName>
    </submittedName>
</protein>
<gene>
    <name evidence="1" type="ORF">JI750_05685</name>
</gene>
<dbReference type="InterPro" id="IPR024248">
    <property type="entry name" value="DUF2695"/>
</dbReference>
<dbReference type="RefSeq" id="WP_201999332.1">
    <property type="nucleotide sequence ID" value="NZ_JAERSF010000001.1"/>
</dbReference>
<evidence type="ECO:0000313" key="1">
    <source>
        <dbReference type="EMBL" id="MBL0736366.1"/>
    </source>
</evidence>
<accession>A0ABS1KA26</accession>
<organism evidence="1 2">
    <name type="scientific">Flavobacterium tagetis</name>
    <dbReference type="NCBI Taxonomy" id="2801336"/>
    <lineage>
        <taxon>Bacteria</taxon>
        <taxon>Pseudomonadati</taxon>
        <taxon>Bacteroidota</taxon>
        <taxon>Flavobacteriia</taxon>
        <taxon>Flavobacteriales</taxon>
        <taxon>Flavobacteriaceae</taxon>
        <taxon>Flavobacterium</taxon>
    </lineage>
</organism>
<name>A0ABS1KA26_9FLAO</name>
<dbReference type="Pfam" id="PF10905">
    <property type="entry name" value="DUF2695"/>
    <property type="match status" value="1"/>
</dbReference>
<dbReference type="Proteomes" id="UP000603728">
    <property type="component" value="Unassembled WGS sequence"/>
</dbReference>
<evidence type="ECO:0000313" key="2">
    <source>
        <dbReference type="Proteomes" id="UP000603728"/>
    </source>
</evidence>
<reference evidence="1 2" key="1">
    <citation type="submission" date="2021-01" db="EMBL/GenBank/DDBJ databases">
        <title>Genome seq and assembly of Flavobacterium sp. GN10.</title>
        <authorList>
            <person name="Chhetri G."/>
        </authorList>
    </citation>
    <scope>NUCLEOTIDE SEQUENCE [LARGE SCALE GENOMIC DNA]</scope>
    <source>
        <strain evidence="1 2">GN10</strain>
    </source>
</reference>
<sequence>MDKKKRKEILDKLYKEKLIEFRQSLPFDENIFPKLFDYLDNELIIYGCNHTSLITETFLQKNGILNVIEVIEWLAKNGGYCDCEILANVEDLFDYLNPPKINTTPKKEVSKQKINSLETDFGFCIERVPSPWNLIETTATNSKEYFFQFGKNNNCTVNLHTHFSLFENDNDEHWINLWIDETNLNYNLENLTVERLKLGDYTVFIAKTKDWTPVKVWCANKKNSSWLLKMNTELSRHKGDIKELEKLLSSIL</sequence>
<proteinExistence type="predicted"/>